<reference evidence="1 2" key="1">
    <citation type="submission" date="2014-03" db="EMBL/GenBank/DDBJ databases">
        <title>Whole genome sequence of Novosphingobium resinovorum KF1.</title>
        <authorList>
            <person name="Gan H.M."/>
            <person name="Gan H.Y."/>
            <person name="Chew T.H."/>
            <person name="Savka M.A."/>
        </authorList>
    </citation>
    <scope>NUCLEOTIDE SEQUENCE [LARGE SCALE GENOMIC DNA]</scope>
    <source>
        <strain evidence="1 2">KF1</strain>
    </source>
</reference>
<dbReference type="AlphaFoldDB" id="A0A031JIL1"/>
<gene>
    <name evidence="1" type="ORF">BV97_04994</name>
</gene>
<evidence type="ECO:0000313" key="1">
    <source>
        <dbReference type="EMBL" id="EZP73113.1"/>
    </source>
</evidence>
<organism evidence="1 2">
    <name type="scientific">Novosphingobium resinovorum</name>
    <dbReference type="NCBI Taxonomy" id="158500"/>
    <lineage>
        <taxon>Bacteria</taxon>
        <taxon>Pseudomonadati</taxon>
        <taxon>Pseudomonadota</taxon>
        <taxon>Alphaproteobacteria</taxon>
        <taxon>Sphingomonadales</taxon>
        <taxon>Sphingomonadaceae</taxon>
        <taxon>Novosphingobium</taxon>
    </lineage>
</organism>
<dbReference type="PATRIC" id="fig|158500.4.peg.5071"/>
<accession>A0A031JIL1</accession>
<sequence>MSIPFRNAAAASTIQYRPLVARISARHYARLRTYLEAEALRQGLDLLRQKEGDEQALDYALSARVDTLALAALARLFDYDADVIAVLDEAQFTRAQIRTRRLPMSGDIVLEIGGQGAVDGAGMSAPESAVQGGAR</sequence>
<proteinExistence type="predicted"/>
<protein>
    <submittedName>
        <fullName evidence="1">Uncharacterized protein</fullName>
    </submittedName>
</protein>
<dbReference type="eggNOG" id="ENOG5031A3J">
    <property type="taxonomic scope" value="Bacteria"/>
</dbReference>
<comment type="caution">
    <text evidence="1">The sequence shown here is derived from an EMBL/GenBank/DDBJ whole genome shotgun (WGS) entry which is preliminary data.</text>
</comment>
<dbReference type="EMBL" id="JFYZ01000048">
    <property type="protein sequence ID" value="EZP73113.1"/>
    <property type="molecule type" value="Genomic_DNA"/>
</dbReference>
<dbReference type="RefSeq" id="WP_051587174.1">
    <property type="nucleotide sequence ID" value="NZ_JFYZ01000048.1"/>
</dbReference>
<name>A0A031JIL1_9SPHN</name>
<dbReference type="Proteomes" id="UP000024329">
    <property type="component" value="Unassembled WGS sequence"/>
</dbReference>
<evidence type="ECO:0000313" key="2">
    <source>
        <dbReference type="Proteomes" id="UP000024329"/>
    </source>
</evidence>